<keyword evidence="1" id="KW-0472">Membrane</keyword>
<evidence type="ECO:0000313" key="2">
    <source>
        <dbReference type="EMBL" id="CAG5100197.1"/>
    </source>
</evidence>
<evidence type="ECO:0000256" key="1">
    <source>
        <dbReference type="SAM" id="Phobius"/>
    </source>
</evidence>
<keyword evidence="1" id="KW-0812">Transmembrane</keyword>
<organism evidence="2 3">
    <name type="scientific">Oikopleura dioica</name>
    <name type="common">Tunicate</name>
    <dbReference type="NCBI Taxonomy" id="34765"/>
    <lineage>
        <taxon>Eukaryota</taxon>
        <taxon>Metazoa</taxon>
        <taxon>Chordata</taxon>
        <taxon>Tunicata</taxon>
        <taxon>Appendicularia</taxon>
        <taxon>Copelata</taxon>
        <taxon>Oikopleuridae</taxon>
        <taxon>Oikopleura</taxon>
    </lineage>
</organism>
<keyword evidence="1" id="KW-1133">Transmembrane helix</keyword>
<name>A0ABN7SLR1_OIKDI</name>
<protein>
    <submittedName>
        <fullName evidence="2">Oidioi.mRNA.OKI2018_I69.XSR.g16888.t1.cds</fullName>
    </submittedName>
</protein>
<gene>
    <name evidence="2" type="ORF">OKIOD_LOCUS8446</name>
</gene>
<dbReference type="EMBL" id="OU015569">
    <property type="protein sequence ID" value="CAG5100197.1"/>
    <property type="molecule type" value="Genomic_DNA"/>
</dbReference>
<evidence type="ECO:0000313" key="3">
    <source>
        <dbReference type="Proteomes" id="UP001158576"/>
    </source>
</evidence>
<proteinExistence type="predicted"/>
<reference evidence="2 3" key="1">
    <citation type="submission" date="2021-04" db="EMBL/GenBank/DDBJ databases">
        <authorList>
            <person name="Bliznina A."/>
        </authorList>
    </citation>
    <scope>NUCLEOTIDE SEQUENCE [LARGE SCALE GENOMIC DNA]</scope>
</reference>
<accession>A0ABN7SLR1</accession>
<keyword evidence="3" id="KW-1185">Reference proteome</keyword>
<dbReference type="Proteomes" id="UP001158576">
    <property type="component" value="Chromosome XSR"/>
</dbReference>
<sequence>MNENEIYIDQAIENYLTETNISGLIPVIHNDNSMQTQDKVRMAIFILLPGFVLLMSLAYLVFDFSGYFKYLFRFYCPHCCPNSKSSAQEYYEEFVEDPVSRRRIHRHHSADSVYDVNMFNFLETVKYKYSNV</sequence>
<feature type="transmembrane region" description="Helical" evidence="1">
    <location>
        <begin position="42"/>
        <end position="62"/>
    </location>
</feature>